<sequence>MLLGLARIGRGVAAAVLDEAGLDADTLREAAAAPPAGRAVRRG</sequence>
<dbReference type="Proteomes" id="UP001180754">
    <property type="component" value="Unassembled WGS sequence"/>
</dbReference>
<gene>
    <name evidence="1" type="ORF">RND15_29750</name>
</gene>
<evidence type="ECO:0000313" key="2">
    <source>
        <dbReference type="Proteomes" id="UP001180754"/>
    </source>
</evidence>
<reference evidence="1" key="1">
    <citation type="submission" date="2024-05" db="EMBL/GenBank/DDBJ databases">
        <title>30 novel species of actinomycetes from the DSMZ collection.</title>
        <authorList>
            <person name="Nouioui I."/>
        </authorList>
    </citation>
    <scope>NUCLEOTIDE SEQUENCE</scope>
    <source>
        <strain evidence="1">DSM 41529</strain>
    </source>
</reference>
<comment type="caution">
    <text evidence="1">The sequence shown here is derived from an EMBL/GenBank/DDBJ whole genome shotgun (WGS) entry which is preliminary data.</text>
</comment>
<accession>A0ABU2XLR2</accession>
<name>A0ABU2XLR2_9ACTN</name>
<proteinExistence type="predicted"/>
<dbReference type="RefSeq" id="WP_311727471.1">
    <property type="nucleotide sequence ID" value="NZ_JAVRFD010000016.1"/>
</dbReference>
<evidence type="ECO:0000313" key="1">
    <source>
        <dbReference type="EMBL" id="MDT0546859.1"/>
    </source>
</evidence>
<keyword evidence="1" id="KW-0645">Protease</keyword>
<dbReference type="GO" id="GO:0008233">
    <property type="term" value="F:peptidase activity"/>
    <property type="evidence" value="ECO:0007669"/>
    <property type="project" value="UniProtKB-KW"/>
</dbReference>
<protein>
    <submittedName>
        <fullName evidence="1">Clp protease N-terminal domain-containing protein</fullName>
    </submittedName>
</protein>
<organism evidence="1 2">
    <name type="scientific">Streptomyces lonegramiae</name>
    <dbReference type="NCBI Taxonomy" id="3075524"/>
    <lineage>
        <taxon>Bacteria</taxon>
        <taxon>Bacillati</taxon>
        <taxon>Actinomycetota</taxon>
        <taxon>Actinomycetes</taxon>
        <taxon>Kitasatosporales</taxon>
        <taxon>Streptomycetaceae</taxon>
        <taxon>Streptomyces</taxon>
    </lineage>
</organism>
<dbReference type="GO" id="GO:0006508">
    <property type="term" value="P:proteolysis"/>
    <property type="evidence" value="ECO:0007669"/>
    <property type="project" value="UniProtKB-KW"/>
</dbReference>
<keyword evidence="2" id="KW-1185">Reference proteome</keyword>
<dbReference type="EMBL" id="JAVRFD010000016">
    <property type="protein sequence ID" value="MDT0546859.1"/>
    <property type="molecule type" value="Genomic_DNA"/>
</dbReference>
<keyword evidence="1" id="KW-0378">Hydrolase</keyword>